<proteinExistence type="inferred from homology"/>
<dbReference type="InterPro" id="IPR024607">
    <property type="entry name" value="Sulfatase_CS"/>
</dbReference>
<dbReference type="CDD" id="cd16030">
    <property type="entry name" value="iduronate-2-sulfatase"/>
    <property type="match status" value="1"/>
</dbReference>
<dbReference type="GO" id="GO:0004423">
    <property type="term" value="F:iduronate-2-sulfatase activity"/>
    <property type="evidence" value="ECO:0007669"/>
    <property type="project" value="InterPro"/>
</dbReference>
<sequence>MTHLVSRLRADAVIGALLTVTFAGSMPRDTAAANADAADGTPSRPNVLLSCVDDLKPVIGCYGDPLAVTPNIDRLAARGVRFDVAYCNQAVCSPSRNALLTGLRPQTLGIYDLPTNFRQARPDAVTLPQHFKNNGYRTEAFGKIFHVGHGNVNDKASWSTPHFRGRGDYVLPENRPEQGTREEALFTNVPAPQASRLPRGAAYESAEVADDSYADGQVAARAVERIAAAAETPDEPFFLSVGFVKPHLPFCAPKKYWDLYDPAKFGLAKLRQPPEGAPNFAATDWRELRNYKGGPQTGPVDDAMQRQLIHGYYAATSYTDAQIGKVLDAIQANGLDKNTIVILWGDHGWHLGDHGMWCKHTNYQQAARIPLIINLPSGARAGEASNELVESVDLYPTLCDLAGLDLPYELEGASLVPVLNDPQAHTDGVAIHVFPRGQRLGRAVRTDRYRLVEWKIPGAPPAEAIFELYDYQTDPEESRNLAADRPEVVAELRAILAKEPEAKPQIVAQQSAKQQQRRGQRKSRRPAAAAAS</sequence>
<accession>A0A517TZR3</accession>
<feature type="compositionally biased region" description="Basic residues" evidence="7">
    <location>
        <begin position="515"/>
        <end position="525"/>
    </location>
</feature>
<dbReference type="GO" id="GO:0005737">
    <property type="term" value="C:cytoplasm"/>
    <property type="evidence" value="ECO:0007669"/>
    <property type="project" value="TreeGrafter"/>
</dbReference>
<dbReference type="KEGG" id="llh:I41_30520"/>
<evidence type="ECO:0000256" key="1">
    <source>
        <dbReference type="ARBA" id="ARBA00001913"/>
    </source>
</evidence>
<keyword evidence="6" id="KW-0106">Calcium</keyword>
<feature type="domain" description="Sulfatase N-terminal" evidence="8">
    <location>
        <begin position="45"/>
        <end position="403"/>
    </location>
</feature>
<dbReference type="OrthoDB" id="9782218at2"/>
<dbReference type="SUPFAM" id="SSF53649">
    <property type="entry name" value="Alkaline phosphatase-like"/>
    <property type="match status" value="1"/>
</dbReference>
<dbReference type="RefSeq" id="WP_145433540.1">
    <property type="nucleotide sequence ID" value="NZ_CP036339.1"/>
</dbReference>
<dbReference type="EC" id="3.1.6.1" evidence="9"/>
<dbReference type="Gene3D" id="3.40.720.10">
    <property type="entry name" value="Alkaline Phosphatase, subunit A"/>
    <property type="match status" value="1"/>
</dbReference>
<evidence type="ECO:0000256" key="5">
    <source>
        <dbReference type="ARBA" id="ARBA00022801"/>
    </source>
</evidence>
<evidence type="ECO:0000256" key="3">
    <source>
        <dbReference type="ARBA" id="ARBA00022723"/>
    </source>
</evidence>
<evidence type="ECO:0000256" key="7">
    <source>
        <dbReference type="SAM" id="MobiDB-lite"/>
    </source>
</evidence>
<comment type="similarity">
    <text evidence="2">Belongs to the sulfatase family.</text>
</comment>
<keyword evidence="3" id="KW-0479">Metal-binding</keyword>
<keyword evidence="10" id="KW-1185">Reference proteome</keyword>
<dbReference type="AlphaFoldDB" id="A0A517TZR3"/>
<dbReference type="PROSITE" id="PS00523">
    <property type="entry name" value="SULFATASE_1"/>
    <property type="match status" value="1"/>
</dbReference>
<name>A0A517TZR3_9BACT</name>
<evidence type="ECO:0000313" key="10">
    <source>
        <dbReference type="Proteomes" id="UP000317909"/>
    </source>
</evidence>
<dbReference type="InterPro" id="IPR035874">
    <property type="entry name" value="IDS"/>
</dbReference>
<gene>
    <name evidence="9" type="ORF">I41_30520</name>
</gene>
<dbReference type="InterPro" id="IPR000917">
    <property type="entry name" value="Sulfatase_N"/>
</dbReference>
<keyword evidence="4" id="KW-0732">Signal</keyword>
<dbReference type="EMBL" id="CP036339">
    <property type="protein sequence ID" value="QDT73861.1"/>
    <property type="molecule type" value="Genomic_DNA"/>
</dbReference>
<evidence type="ECO:0000259" key="8">
    <source>
        <dbReference type="Pfam" id="PF00884"/>
    </source>
</evidence>
<dbReference type="PANTHER" id="PTHR45953:SF1">
    <property type="entry name" value="IDURONATE 2-SULFATASE"/>
    <property type="match status" value="1"/>
</dbReference>
<reference evidence="9 10" key="1">
    <citation type="submission" date="2019-02" db="EMBL/GenBank/DDBJ databases">
        <title>Deep-cultivation of Planctomycetes and their phenomic and genomic characterization uncovers novel biology.</title>
        <authorList>
            <person name="Wiegand S."/>
            <person name="Jogler M."/>
            <person name="Boedeker C."/>
            <person name="Pinto D."/>
            <person name="Vollmers J."/>
            <person name="Rivas-Marin E."/>
            <person name="Kohn T."/>
            <person name="Peeters S.H."/>
            <person name="Heuer A."/>
            <person name="Rast P."/>
            <person name="Oberbeckmann S."/>
            <person name="Bunk B."/>
            <person name="Jeske O."/>
            <person name="Meyerdierks A."/>
            <person name="Storesund J.E."/>
            <person name="Kallscheuer N."/>
            <person name="Luecker S."/>
            <person name="Lage O.M."/>
            <person name="Pohl T."/>
            <person name="Merkel B.J."/>
            <person name="Hornburger P."/>
            <person name="Mueller R.-W."/>
            <person name="Bruemmer F."/>
            <person name="Labrenz M."/>
            <person name="Spormann A.M."/>
            <person name="Op den Camp H."/>
            <person name="Overmann J."/>
            <person name="Amann R."/>
            <person name="Jetten M.S.M."/>
            <person name="Mascher T."/>
            <person name="Medema M.H."/>
            <person name="Devos D.P."/>
            <person name="Kaster A.-K."/>
            <person name="Ovreas L."/>
            <person name="Rohde M."/>
            <person name="Galperin M.Y."/>
            <person name="Jogler C."/>
        </authorList>
    </citation>
    <scope>NUCLEOTIDE SEQUENCE [LARGE SCALE GENOMIC DNA]</scope>
    <source>
        <strain evidence="9 10">I41</strain>
    </source>
</reference>
<comment type="cofactor">
    <cofactor evidence="1">
        <name>Ca(2+)</name>
        <dbReference type="ChEBI" id="CHEBI:29108"/>
    </cofactor>
</comment>
<evidence type="ECO:0000256" key="4">
    <source>
        <dbReference type="ARBA" id="ARBA00022729"/>
    </source>
</evidence>
<dbReference type="InterPro" id="IPR017850">
    <property type="entry name" value="Alkaline_phosphatase_core_sf"/>
</dbReference>
<dbReference type="Pfam" id="PF00884">
    <property type="entry name" value="Sulfatase"/>
    <property type="match status" value="1"/>
</dbReference>
<organism evidence="9 10">
    <name type="scientific">Lacipirellula limnantheis</name>
    <dbReference type="NCBI Taxonomy" id="2528024"/>
    <lineage>
        <taxon>Bacteria</taxon>
        <taxon>Pseudomonadati</taxon>
        <taxon>Planctomycetota</taxon>
        <taxon>Planctomycetia</taxon>
        <taxon>Pirellulales</taxon>
        <taxon>Lacipirellulaceae</taxon>
        <taxon>Lacipirellula</taxon>
    </lineage>
</organism>
<evidence type="ECO:0000256" key="2">
    <source>
        <dbReference type="ARBA" id="ARBA00008779"/>
    </source>
</evidence>
<evidence type="ECO:0000313" key="9">
    <source>
        <dbReference type="EMBL" id="QDT73861.1"/>
    </source>
</evidence>
<dbReference type="PANTHER" id="PTHR45953">
    <property type="entry name" value="IDURONATE 2-SULFATASE"/>
    <property type="match status" value="1"/>
</dbReference>
<dbReference type="GO" id="GO:0004065">
    <property type="term" value="F:arylsulfatase activity"/>
    <property type="evidence" value="ECO:0007669"/>
    <property type="project" value="UniProtKB-EC"/>
</dbReference>
<protein>
    <submittedName>
        <fullName evidence="9">Arylsulfatase</fullName>
        <ecNumber evidence="9">3.1.6.1</ecNumber>
    </submittedName>
</protein>
<evidence type="ECO:0000256" key="6">
    <source>
        <dbReference type="ARBA" id="ARBA00022837"/>
    </source>
</evidence>
<dbReference type="GO" id="GO:0046872">
    <property type="term" value="F:metal ion binding"/>
    <property type="evidence" value="ECO:0007669"/>
    <property type="project" value="UniProtKB-KW"/>
</dbReference>
<dbReference type="Proteomes" id="UP000317909">
    <property type="component" value="Chromosome"/>
</dbReference>
<keyword evidence="5 9" id="KW-0378">Hydrolase</keyword>
<feature type="region of interest" description="Disordered" evidence="7">
    <location>
        <begin position="503"/>
        <end position="532"/>
    </location>
</feature>